<keyword evidence="4" id="KW-0548">Nucleotidyltransferase</keyword>
<evidence type="ECO:0000259" key="11">
    <source>
        <dbReference type="Pfam" id="PF00294"/>
    </source>
</evidence>
<dbReference type="AlphaFoldDB" id="A0A837DDM7"/>
<keyword evidence="5" id="KW-0547">Nucleotide-binding</keyword>
<dbReference type="PANTHER" id="PTHR43793:SF2">
    <property type="entry name" value="BIFUNCTIONAL PROTEIN HLDE"/>
    <property type="match status" value="1"/>
</dbReference>
<dbReference type="EMBL" id="JRZE01000002">
    <property type="protein sequence ID" value="KHF45315.1"/>
    <property type="molecule type" value="Genomic_DNA"/>
</dbReference>
<reference evidence="13 14" key="1">
    <citation type="submission" date="2014-10" db="EMBL/GenBank/DDBJ databases">
        <title>Genome sequence of Micropolyspora internatus JCM3315.</title>
        <authorList>
            <person name="Shin S.-K."/>
            <person name="Yi H."/>
        </authorList>
    </citation>
    <scope>NUCLEOTIDE SEQUENCE [LARGE SCALE GENOMIC DNA]</scope>
    <source>
        <strain evidence="13 14">JCM 3315</strain>
    </source>
</reference>
<dbReference type="EC" id="2.7.7.70" evidence="2"/>
<comment type="pathway">
    <text evidence="1">Bacterial outer membrane biogenesis; LPS core biosynthesis.</text>
</comment>
<dbReference type="Gene3D" id="3.40.1190.20">
    <property type="match status" value="1"/>
</dbReference>
<comment type="caution">
    <text evidence="13">The sequence shown here is derived from an EMBL/GenBank/DDBJ whole genome shotgun (WGS) entry which is preliminary data.</text>
</comment>
<gene>
    <name evidence="13" type="ORF">MINT15_05320</name>
</gene>
<evidence type="ECO:0000256" key="9">
    <source>
        <dbReference type="ARBA" id="ARBA00023277"/>
    </source>
</evidence>
<evidence type="ECO:0000259" key="12">
    <source>
        <dbReference type="Pfam" id="PF01467"/>
    </source>
</evidence>
<evidence type="ECO:0000256" key="8">
    <source>
        <dbReference type="ARBA" id="ARBA00023268"/>
    </source>
</evidence>
<organism evidence="13 14">
    <name type="scientific">Saccharomonospora viridis</name>
    <dbReference type="NCBI Taxonomy" id="1852"/>
    <lineage>
        <taxon>Bacteria</taxon>
        <taxon>Bacillati</taxon>
        <taxon>Actinomycetota</taxon>
        <taxon>Actinomycetes</taxon>
        <taxon>Pseudonocardiales</taxon>
        <taxon>Pseudonocardiaceae</taxon>
        <taxon>Saccharomonospora</taxon>
    </lineage>
</organism>
<evidence type="ECO:0000313" key="14">
    <source>
        <dbReference type="Proteomes" id="UP000030848"/>
    </source>
</evidence>
<dbReference type="GO" id="GO:0009244">
    <property type="term" value="P:lipopolysaccharide core region biosynthetic process"/>
    <property type="evidence" value="ECO:0007669"/>
    <property type="project" value="UniProtKB-UniPathway"/>
</dbReference>
<dbReference type="PROSITE" id="PS00584">
    <property type="entry name" value="PFKB_KINASES_2"/>
    <property type="match status" value="1"/>
</dbReference>
<name>A0A837DDM7_9PSEU</name>
<proteinExistence type="predicted"/>
<evidence type="ECO:0000313" key="13">
    <source>
        <dbReference type="EMBL" id="KHF45315.1"/>
    </source>
</evidence>
<evidence type="ECO:0000256" key="5">
    <source>
        <dbReference type="ARBA" id="ARBA00022741"/>
    </source>
</evidence>
<evidence type="ECO:0000256" key="10">
    <source>
        <dbReference type="ARBA" id="ARBA00047428"/>
    </source>
</evidence>
<dbReference type="SUPFAM" id="SSF53613">
    <property type="entry name" value="Ribokinase-like"/>
    <property type="match status" value="1"/>
</dbReference>
<evidence type="ECO:0000256" key="1">
    <source>
        <dbReference type="ARBA" id="ARBA00004713"/>
    </source>
</evidence>
<feature type="domain" description="Cytidyltransferase-like" evidence="12">
    <location>
        <begin position="333"/>
        <end position="427"/>
    </location>
</feature>
<dbReference type="InterPro" id="IPR011611">
    <property type="entry name" value="PfkB_dom"/>
</dbReference>
<evidence type="ECO:0000256" key="4">
    <source>
        <dbReference type="ARBA" id="ARBA00022695"/>
    </source>
</evidence>
<keyword evidence="9" id="KW-0119">Carbohydrate metabolism</keyword>
<dbReference type="InterPro" id="IPR029056">
    <property type="entry name" value="Ribokinase-like"/>
</dbReference>
<dbReference type="Proteomes" id="UP000030848">
    <property type="component" value="Unassembled WGS sequence"/>
</dbReference>
<evidence type="ECO:0000256" key="2">
    <source>
        <dbReference type="ARBA" id="ARBA00012519"/>
    </source>
</evidence>
<dbReference type="InterPro" id="IPR002173">
    <property type="entry name" value="Carboh/pur_kinase_PfkB_CS"/>
</dbReference>
<dbReference type="OrthoDB" id="9802794at2"/>
<keyword evidence="8" id="KW-0511">Multifunctional enzyme</keyword>
<keyword evidence="7" id="KW-0067">ATP-binding</keyword>
<dbReference type="Gene3D" id="3.40.50.620">
    <property type="entry name" value="HUPs"/>
    <property type="match status" value="1"/>
</dbReference>
<dbReference type="Pfam" id="PF01467">
    <property type="entry name" value="CTP_transf_like"/>
    <property type="match status" value="1"/>
</dbReference>
<dbReference type="InterPro" id="IPR011914">
    <property type="entry name" value="RfaE_dom_II"/>
</dbReference>
<dbReference type="Pfam" id="PF00294">
    <property type="entry name" value="PfkB"/>
    <property type="match status" value="1"/>
</dbReference>
<dbReference type="GO" id="GO:0016779">
    <property type="term" value="F:nucleotidyltransferase activity"/>
    <property type="evidence" value="ECO:0007669"/>
    <property type="project" value="UniProtKB-KW"/>
</dbReference>
<dbReference type="NCBIfam" id="TIGR02199">
    <property type="entry name" value="rfaE_dom_II"/>
    <property type="match status" value="1"/>
</dbReference>
<dbReference type="GO" id="GO:0016301">
    <property type="term" value="F:kinase activity"/>
    <property type="evidence" value="ECO:0007669"/>
    <property type="project" value="UniProtKB-KW"/>
</dbReference>
<dbReference type="PANTHER" id="PTHR43793">
    <property type="entry name" value="FAD SYNTHASE"/>
    <property type="match status" value="1"/>
</dbReference>
<feature type="domain" description="Carbohydrate kinase PfkB" evidence="11">
    <location>
        <begin position="4"/>
        <end position="294"/>
    </location>
</feature>
<comment type="catalytic activity">
    <reaction evidence="10">
        <text>D-glycero-beta-D-manno-heptose 1-phosphate + ATP + H(+) = ADP-D-glycero-beta-D-manno-heptose + diphosphate</text>
        <dbReference type="Rhea" id="RHEA:27465"/>
        <dbReference type="ChEBI" id="CHEBI:15378"/>
        <dbReference type="ChEBI" id="CHEBI:30616"/>
        <dbReference type="ChEBI" id="CHEBI:33019"/>
        <dbReference type="ChEBI" id="CHEBI:59967"/>
        <dbReference type="ChEBI" id="CHEBI:61593"/>
        <dbReference type="EC" id="2.7.7.70"/>
    </reaction>
</comment>
<evidence type="ECO:0000256" key="6">
    <source>
        <dbReference type="ARBA" id="ARBA00022777"/>
    </source>
</evidence>
<dbReference type="GO" id="GO:0005524">
    <property type="term" value="F:ATP binding"/>
    <property type="evidence" value="ECO:0007669"/>
    <property type="project" value="UniProtKB-KW"/>
</dbReference>
<dbReference type="InterPro" id="IPR014729">
    <property type="entry name" value="Rossmann-like_a/b/a_fold"/>
</dbReference>
<dbReference type="NCBIfam" id="TIGR00125">
    <property type="entry name" value="cyt_tran_rel"/>
    <property type="match status" value="1"/>
</dbReference>
<sequence length="484" mass="50524">MRPLVVLGDALLDVDVEGSATRLCPEAPVPVVDVEGEWVRPGGAGLAAMLLATRTTPDVVLVTALGADTTGRRLASLLARDVEVLRLPLDGETPRKTRVRASGQSLTRLDTGRGRAAEAPLPARVRHAVDGAGAVLVSDYGRGVTAHPELRRLLTELTTHVPVVWDPHPLGPPPVPGATLVTPNEREALAVAEGCVDVADAAEAVRRGWGCRATAVTLGAEGAVLAAPDSAEPIPVPVPDGAFLGAQQLDTCGAGDRFASAAVAALAEGADVTDAVVTAVDTASRFVAAGGASALSVHYADRRDGPEGTHFPGRSAFEFGEHVRRRGDRLVATGGCFDLLHAGHVSLLKQARALGDALVVCVNSDESVRRLKGPGRPVVPAADRARLLAELSCVDAVVVFEESTPSAVLERLRPDVWVKGGDYADDELPEAEVVRRHGGEVVLVPTLDGYSTTRLLQEALRRPRATVHDGRGWAPGTIGSKEAR</sequence>
<dbReference type="InterPro" id="IPR050385">
    <property type="entry name" value="Archaeal_FAD_synthase"/>
</dbReference>
<evidence type="ECO:0000256" key="7">
    <source>
        <dbReference type="ARBA" id="ARBA00022840"/>
    </source>
</evidence>
<accession>A0A837DDM7</accession>
<evidence type="ECO:0000256" key="3">
    <source>
        <dbReference type="ARBA" id="ARBA00022679"/>
    </source>
</evidence>
<dbReference type="SUPFAM" id="SSF52374">
    <property type="entry name" value="Nucleotidylyl transferase"/>
    <property type="match status" value="1"/>
</dbReference>
<keyword evidence="6" id="KW-0418">Kinase</keyword>
<protein>
    <recommendedName>
        <fullName evidence="2">D-glycero-beta-D-manno-heptose 1-phosphate adenylyltransferase</fullName>
        <ecNumber evidence="2">2.7.7.70</ecNumber>
    </recommendedName>
</protein>
<dbReference type="GO" id="GO:0016773">
    <property type="term" value="F:phosphotransferase activity, alcohol group as acceptor"/>
    <property type="evidence" value="ECO:0007669"/>
    <property type="project" value="InterPro"/>
</dbReference>
<dbReference type="InterPro" id="IPR004821">
    <property type="entry name" value="Cyt_trans-like"/>
</dbReference>
<dbReference type="UniPathway" id="UPA00958"/>
<dbReference type="RefSeq" id="WP_037308203.1">
    <property type="nucleotide sequence ID" value="NZ_FOWS01000005.1"/>
</dbReference>
<keyword evidence="3 13" id="KW-0808">Transferase</keyword>